<dbReference type="PANTHER" id="PTHR39200">
    <property type="entry name" value="HYPOTHETICAL EXPORTED PROTEIN"/>
    <property type="match status" value="1"/>
</dbReference>
<evidence type="ECO:0000313" key="4">
    <source>
        <dbReference type="Proteomes" id="UP001204015"/>
    </source>
</evidence>
<accession>A0ABT1BTG4</accession>
<feature type="signal peptide" evidence="1">
    <location>
        <begin position="1"/>
        <end position="18"/>
    </location>
</feature>
<gene>
    <name evidence="3" type="ORF">NG821_00675</name>
</gene>
<protein>
    <submittedName>
        <fullName evidence="3">DUF2807 domain-containing protein</fullName>
    </submittedName>
</protein>
<dbReference type="PROSITE" id="PS51257">
    <property type="entry name" value="PROKAR_LIPOPROTEIN"/>
    <property type="match status" value="1"/>
</dbReference>
<organism evidence="3 4">
    <name type="scientific">Segatella cerevisiae</name>
    <dbReference type="NCBI Taxonomy" id="2053716"/>
    <lineage>
        <taxon>Bacteria</taxon>
        <taxon>Pseudomonadati</taxon>
        <taxon>Bacteroidota</taxon>
        <taxon>Bacteroidia</taxon>
        <taxon>Bacteroidales</taxon>
        <taxon>Prevotellaceae</taxon>
        <taxon>Segatella</taxon>
    </lineage>
</organism>
<sequence>MKKNVFLMALAVVIIALCSCRGVRVNAGRSQQFSKQLSVKGFNRIQVDGSMDVIYTQDSTWSVKVVGPKESLPLVKADVSDDGTLELSEIEDHRLNIDFFSYNEGVKIYVSSPDLLGVSLIGSGDFYSKGNIDTDNLDVDLVGSGDILFGKVVCDSCKSELSGSGDLKMSNLTASYLSAECDGSGDAIYRNVQSLKTLASLSGSGDVILDFLKGDEVEADLSGSGDLKVNGTFNHLSQDKSGSGDLIINRTK</sequence>
<dbReference type="PANTHER" id="PTHR39200:SF1">
    <property type="entry name" value="AUTO-TRANSPORTER ADHESIN HEAD GIN DOMAIN-CONTAINING PROTEIN-RELATED"/>
    <property type="match status" value="1"/>
</dbReference>
<evidence type="ECO:0000259" key="2">
    <source>
        <dbReference type="Pfam" id="PF10988"/>
    </source>
</evidence>
<comment type="caution">
    <text evidence="3">The sequence shown here is derived from an EMBL/GenBank/DDBJ whole genome shotgun (WGS) entry which is preliminary data.</text>
</comment>
<dbReference type="RefSeq" id="WP_252759725.1">
    <property type="nucleotide sequence ID" value="NZ_JAMXLY010000001.1"/>
</dbReference>
<name>A0ABT1BTG4_9BACT</name>
<dbReference type="Gene3D" id="2.160.20.120">
    <property type="match status" value="1"/>
</dbReference>
<keyword evidence="1" id="KW-0732">Signal</keyword>
<keyword evidence="4" id="KW-1185">Reference proteome</keyword>
<reference evidence="3 4" key="1">
    <citation type="submission" date="2022-06" db="EMBL/GenBank/DDBJ databases">
        <title>A taxonomic note on the genus Prevotella: Description of four novel genera and emended description of the genera Hallella and Xylanibacter.</title>
        <authorList>
            <person name="Hitch T.C.A."/>
        </authorList>
    </citation>
    <scope>NUCLEOTIDE SEQUENCE [LARGE SCALE GENOMIC DNA]</scope>
    <source>
        <strain evidence="3 4">DSM 100619</strain>
    </source>
</reference>
<feature type="chain" id="PRO_5046745602" evidence="1">
    <location>
        <begin position="19"/>
        <end position="252"/>
    </location>
</feature>
<dbReference type="InterPro" id="IPR021255">
    <property type="entry name" value="DUF2807"/>
</dbReference>
<dbReference type="EMBL" id="JAMXLY010000001">
    <property type="protein sequence ID" value="MCO6024371.1"/>
    <property type="molecule type" value="Genomic_DNA"/>
</dbReference>
<proteinExistence type="predicted"/>
<dbReference type="Proteomes" id="UP001204015">
    <property type="component" value="Unassembled WGS sequence"/>
</dbReference>
<evidence type="ECO:0000256" key="1">
    <source>
        <dbReference type="SAM" id="SignalP"/>
    </source>
</evidence>
<feature type="domain" description="Putative auto-transporter adhesin head GIN" evidence="2">
    <location>
        <begin position="42"/>
        <end position="208"/>
    </location>
</feature>
<evidence type="ECO:0000313" key="3">
    <source>
        <dbReference type="EMBL" id="MCO6024371.1"/>
    </source>
</evidence>
<dbReference type="Pfam" id="PF10988">
    <property type="entry name" value="DUF2807"/>
    <property type="match status" value="1"/>
</dbReference>